<dbReference type="InterPro" id="IPR050659">
    <property type="entry name" value="Peptidase_M24B"/>
</dbReference>
<dbReference type="PANTHER" id="PTHR46112">
    <property type="entry name" value="AMINOPEPTIDASE"/>
    <property type="match status" value="1"/>
</dbReference>
<dbReference type="EMBL" id="SLZU01000021">
    <property type="protein sequence ID" value="TCS59603.1"/>
    <property type="molecule type" value="Genomic_DNA"/>
</dbReference>
<keyword evidence="3" id="KW-1185">Reference proteome</keyword>
<proteinExistence type="predicted"/>
<dbReference type="PANTHER" id="PTHR46112:SF2">
    <property type="entry name" value="XAA-PRO AMINOPEPTIDASE P-RELATED"/>
    <property type="match status" value="1"/>
</dbReference>
<dbReference type="GO" id="GO:0004177">
    <property type="term" value="F:aminopeptidase activity"/>
    <property type="evidence" value="ECO:0007669"/>
    <property type="project" value="UniProtKB-KW"/>
</dbReference>
<sequence length="380" mass="41136">MWQIASDQGVEAVLAFGFGDALGAGTQSHGALRYLSDCNSHEAQSLLILTGETTHLIFGSPFVHPCANSLGPKVSFEQVPQSHWGQAIAERIGGARQLGCLGFSELPHSVSATIAQELPEATWIALDDDLARMRMIKDADEQAALLKGAELCDALFATLPPLLRRNEPVWKTQLRLETQARMEDAAYCRTWLTVLPAADRPRYWPEENCNHPTDGDQVLFGVALTVDGYWAHGIRMGSMGPARDDHQRMWAIVDSALAEAEAALRPLTMLSGIDAIITDHVETAATAAGWTDIARFRGGHGLGLSYEEPLMSGQFVQHWGPSGFRGPPPVPIPAQSGMVLELHPNLFVPGLGGAALGEMYLIGDTGAVPMLRFPRQIFEA</sequence>
<organism evidence="2 3">
    <name type="scientific">Primorskyibacter sedentarius</name>
    <dbReference type="NCBI Taxonomy" id="745311"/>
    <lineage>
        <taxon>Bacteria</taxon>
        <taxon>Pseudomonadati</taxon>
        <taxon>Pseudomonadota</taxon>
        <taxon>Alphaproteobacteria</taxon>
        <taxon>Rhodobacterales</taxon>
        <taxon>Roseobacteraceae</taxon>
        <taxon>Primorskyibacter</taxon>
    </lineage>
</organism>
<dbReference type="Gene3D" id="3.90.230.10">
    <property type="entry name" value="Creatinase/methionine aminopeptidase superfamily"/>
    <property type="match status" value="1"/>
</dbReference>
<evidence type="ECO:0000259" key="1">
    <source>
        <dbReference type="Pfam" id="PF00557"/>
    </source>
</evidence>
<dbReference type="AlphaFoldDB" id="A0A4R3J426"/>
<evidence type="ECO:0000313" key="3">
    <source>
        <dbReference type="Proteomes" id="UP000295696"/>
    </source>
</evidence>
<reference evidence="2 3" key="1">
    <citation type="submission" date="2019-03" db="EMBL/GenBank/DDBJ databases">
        <title>Genomic Encyclopedia of Type Strains, Phase IV (KMG-IV): sequencing the most valuable type-strain genomes for metagenomic binning, comparative biology and taxonomic classification.</title>
        <authorList>
            <person name="Goeker M."/>
        </authorList>
    </citation>
    <scope>NUCLEOTIDE SEQUENCE [LARGE SCALE GENOMIC DNA]</scope>
    <source>
        <strain evidence="2 3">DSM 104836</strain>
    </source>
</reference>
<accession>A0A4R3J426</accession>
<comment type="caution">
    <text evidence="2">The sequence shown here is derived from an EMBL/GenBank/DDBJ whole genome shotgun (WGS) entry which is preliminary data.</text>
</comment>
<protein>
    <submittedName>
        <fullName evidence="2">Xaa-Pro aminopeptidase</fullName>
    </submittedName>
</protein>
<dbReference type="CDD" id="cd01066">
    <property type="entry name" value="APP_MetAP"/>
    <property type="match status" value="1"/>
</dbReference>
<name>A0A4R3J426_9RHOB</name>
<evidence type="ECO:0000313" key="2">
    <source>
        <dbReference type="EMBL" id="TCS59603.1"/>
    </source>
</evidence>
<keyword evidence="2" id="KW-0645">Protease</keyword>
<dbReference type="Pfam" id="PF00557">
    <property type="entry name" value="Peptidase_M24"/>
    <property type="match status" value="1"/>
</dbReference>
<dbReference type="InterPro" id="IPR000994">
    <property type="entry name" value="Pept_M24"/>
</dbReference>
<dbReference type="SUPFAM" id="SSF55920">
    <property type="entry name" value="Creatinase/aminopeptidase"/>
    <property type="match status" value="1"/>
</dbReference>
<feature type="domain" description="Peptidase M24" evidence="1">
    <location>
        <begin position="149"/>
        <end position="362"/>
    </location>
</feature>
<keyword evidence="2" id="KW-0378">Hydrolase</keyword>
<dbReference type="InterPro" id="IPR036005">
    <property type="entry name" value="Creatinase/aminopeptidase-like"/>
</dbReference>
<gene>
    <name evidence="2" type="ORF">EDD52_12139</name>
</gene>
<keyword evidence="2" id="KW-0031">Aminopeptidase</keyword>
<dbReference type="Proteomes" id="UP000295696">
    <property type="component" value="Unassembled WGS sequence"/>
</dbReference>